<accession>A0A2V4UZW9</accession>
<organism evidence="2 3">
    <name type="scientific">Psychrobacter fozii</name>
    <dbReference type="NCBI Taxonomy" id="198480"/>
    <lineage>
        <taxon>Bacteria</taxon>
        <taxon>Pseudomonadati</taxon>
        <taxon>Pseudomonadota</taxon>
        <taxon>Gammaproteobacteria</taxon>
        <taxon>Moraxellales</taxon>
        <taxon>Moraxellaceae</taxon>
        <taxon>Psychrobacter</taxon>
    </lineage>
</organism>
<dbReference type="EMBL" id="QJSU01000004">
    <property type="protein sequence ID" value="PYE39352.1"/>
    <property type="molecule type" value="Genomic_DNA"/>
</dbReference>
<proteinExistence type="predicted"/>
<feature type="chain" id="PRO_5015955317" evidence="1">
    <location>
        <begin position="26"/>
        <end position="126"/>
    </location>
</feature>
<evidence type="ECO:0000313" key="2">
    <source>
        <dbReference type="EMBL" id="PYE39352.1"/>
    </source>
</evidence>
<evidence type="ECO:0000313" key="3">
    <source>
        <dbReference type="Proteomes" id="UP000247746"/>
    </source>
</evidence>
<comment type="caution">
    <text evidence="2">The sequence shown here is derived from an EMBL/GenBank/DDBJ whole genome shotgun (WGS) entry which is preliminary data.</text>
</comment>
<keyword evidence="3" id="KW-1185">Reference proteome</keyword>
<dbReference type="Proteomes" id="UP000247746">
    <property type="component" value="Unassembled WGS sequence"/>
</dbReference>
<protein>
    <submittedName>
        <fullName evidence="2">Uncharacterized protein</fullName>
    </submittedName>
</protein>
<feature type="signal peptide" evidence="1">
    <location>
        <begin position="1"/>
        <end position="25"/>
    </location>
</feature>
<reference evidence="2 3" key="1">
    <citation type="submission" date="2018-06" db="EMBL/GenBank/DDBJ databases">
        <title>Genomic Encyclopedia of Type Strains, Phase III (KMG-III): the genomes of soil and plant-associated and newly described type strains.</title>
        <authorList>
            <person name="Whitman W."/>
        </authorList>
    </citation>
    <scope>NUCLEOTIDE SEQUENCE [LARGE SCALE GENOMIC DNA]</scope>
    <source>
        <strain evidence="2 3">CECT 5889</strain>
    </source>
</reference>
<dbReference type="RefSeq" id="WP_110923005.1">
    <property type="nucleotide sequence ID" value="NZ_QJSU01000004.1"/>
</dbReference>
<sequence>MNTFNNTATKTATLTATMAAVLALSACQSTPSSPVIQRANSIYETTGIADTKVKAQQNAIDSAQKTCRSKQVIIVDDKVTYNGILDERTGRMVGQVGAVVGSIFGTGSPELSRDDDYEYMINFRCQ</sequence>
<dbReference type="OrthoDB" id="6650037at2"/>
<keyword evidence="1" id="KW-0732">Signal</keyword>
<gene>
    <name evidence="2" type="ORF">DFP82_104164</name>
</gene>
<evidence type="ECO:0000256" key="1">
    <source>
        <dbReference type="SAM" id="SignalP"/>
    </source>
</evidence>
<dbReference type="AlphaFoldDB" id="A0A2V4UZW9"/>
<name>A0A2V4UZW9_9GAMM</name>